<dbReference type="CDD" id="cd15858">
    <property type="entry name" value="SNARE_VAM7"/>
    <property type="match status" value="1"/>
</dbReference>
<sequence length="362" mass="39356">MAPPPEIAIPSTSISDEGSGKPYTLYNITLRLPLRSYVVQKRYSDFSKLHEALLQQVGAAPPQPLPQKHWLKSTVNSPELARERQVGLERYLKTIAESLDRRWRDTSAWRAFLNLPSSSTTNSAVSAGGRAASVASGAADPTTWLDLHKELKQHLQDARIALSRRDSAVDGGNTTAAAEAAAAARKSTVRAGTLVVVLTDGLKKLQESGRVGDGELRRRRDLVSTAKMEREGLDKLASSMPSVSGGAGSSTTRGLSSSPEKAKLLNGARPGGRRLGGGAPAPETDKTRELDNQGVLLLQKQEMEAQDLQLDQLTAIIRRQKEMGLQINEEVERQTQMLDVLDEDEARVRGKLGVANNRIRKM</sequence>
<dbReference type="OrthoDB" id="428895at2759"/>
<evidence type="ECO:0000256" key="5">
    <source>
        <dbReference type="SAM" id="MobiDB-lite"/>
    </source>
</evidence>
<feature type="compositionally biased region" description="Polar residues" evidence="5">
    <location>
        <begin position="249"/>
        <end position="259"/>
    </location>
</feature>
<dbReference type="FunFam" id="1.20.5.110:FF:000058">
    <property type="entry name" value="VAM7p Vacuolar SNARE protein"/>
    <property type="match status" value="1"/>
</dbReference>
<evidence type="ECO:0000256" key="4">
    <source>
        <dbReference type="ARBA" id="ARBA00054927"/>
    </source>
</evidence>
<reference evidence="8 9" key="1">
    <citation type="journal article" date="2016" name="Genome Biol. Evol.">
        <title>Divergent and convergent evolution of fungal pathogenicity.</title>
        <authorList>
            <person name="Shang Y."/>
            <person name="Xiao G."/>
            <person name="Zheng P."/>
            <person name="Cen K."/>
            <person name="Zhan S."/>
            <person name="Wang C."/>
        </authorList>
    </citation>
    <scope>NUCLEOTIDE SEQUENCE [LARGE SCALE GENOMIC DNA]</scope>
    <source>
        <strain evidence="8 9">ARSEF 2679</strain>
    </source>
</reference>
<dbReference type="Gene3D" id="3.30.1520.10">
    <property type="entry name" value="Phox-like domain"/>
    <property type="match status" value="1"/>
</dbReference>
<dbReference type="CDD" id="cd06897">
    <property type="entry name" value="PX_SNARE"/>
    <property type="match status" value="1"/>
</dbReference>
<evidence type="ECO:0000259" key="7">
    <source>
        <dbReference type="PROSITE" id="PS50195"/>
    </source>
</evidence>
<comment type="caution">
    <text evidence="8">The sequence shown here is derived from an EMBL/GenBank/DDBJ whole genome shotgun (WGS) entry which is preliminary data.</text>
</comment>
<feature type="compositionally biased region" description="Basic and acidic residues" evidence="5">
    <location>
        <begin position="222"/>
        <end position="234"/>
    </location>
</feature>
<dbReference type="GO" id="GO:0016192">
    <property type="term" value="P:vesicle-mediated transport"/>
    <property type="evidence" value="ECO:0007669"/>
    <property type="project" value="UniProtKB-ARBA"/>
</dbReference>
<proteinExistence type="predicted"/>
<dbReference type="PROSITE" id="PS50195">
    <property type="entry name" value="PX"/>
    <property type="match status" value="1"/>
</dbReference>
<name>A0A167PBQ1_CORFA</name>
<dbReference type="Gene3D" id="1.20.5.110">
    <property type="match status" value="1"/>
</dbReference>
<dbReference type="RefSeq" id="XP_018701763.1">
    <property type="nucleotide sequence ID" value="XM_018851167.1"/>
</dbReference>
<dbReference type="SUPFAM" id="SSF58038">
    <property type="entry name" value="SNARE fusion complex"/>
    <property type="match status" value="1"/>
</dbReference>
<evidence type="ECO:0000256" key="2">
    <source>
        <dbReference type="ARBA" id="ARBA00022554"/>
    </source>
</evidence>
<keyword evidence="2" id="KW-0926">Vacuole</keyword>
<feature type="domain" description="PX" evidence="7">
    <location>
        <begin position="4"/>
        <end position="119"/>
    </location>
</feature>
<dbReference type="Proteomes" id="UP000076744">
    <property type="component" value="Unassembled WGS sequence"/>
</dbReference>
<dbReference type="SUPFAM" id="SSF64268">
    <property type="entry name" value="PX domain"/>
    <property type="match status" value="1"/>
</dbReference>
<gene>
    <name evidence="8" type="ORF">ISF_07564</name>
</gene>
<dbReference type="AlphaFoldDB" id="A0A167PBQ1"/>
<dbReference type="GO" id="GO:0007034">
    <property type="term" value="P:vacuolar transport"/>
    <property type="evidence" value="ECO:0007669"/>
    <property type="project" value="UniProtKB-ARBA"/>
</dbReference>
<dbReference type="STRING" id="1081104.A0A167PBQ1"/>
<dbReference type="SMART" id="SM00312">
    <property type="entry name" value="PX"/>
    <property type="match status" value="1"/>
</dbReference>
<evidence type="ECO:0000313" key="8">
    <source>
        <dbReference type="EMBL" id="OAA56496.1"/>
    </source>
</evidence>
<evidence type="ECO:0008006" key="10">
    <source>
        <dbReference type="Google" id="ProtNLM"/>
    </source>
</evidence>
<dbReference type="InterPro" id="IPR036871">
    <property type="entry name" value="PX_dom_sf"/>
</dbReference>
<keyword evidence="9" id="KW-1185">Reference proteome</keyword>
<dbReference type="SMART" id="SM00397">
    <property type="entry name" value="t_SNARE"/>
    <property type="match status" value="1"/>
</dbReference>
<evidence type="ECO:0000256" key="3">
    <source>
        <dbReference type="ARBA" id="ARBA00023054"/>
    </source>
</evidence>
<protein>
    <recommendedName>
        <fullName evidence="10">SNARE complex subunit</fullName>
    </recommendedName>
</protein>
<dbReference type="InterPro" id="IPR000727">
    <property type="entry name" value="T_SNARE_dom"/>
</dbReference>
<dbReference type="Pfam" id="PF00787">
    <property type="entry name" value="PX"/>
    <property type="match status" value="1"/>
</dbReference>
<feature type="region of interest" description="Disordered" evidence="5">
    <location>
        <begin position="222"/>
        <end position="288"/>
    </location>
</feature>
<dbReference type="PROSITE" id="PS50192">
    <property type="entry name" value="T_SNARE"/>
    <property type="match status" value="1"/>
</dbReference>
<dbReference type="GeneID" id="30023856"/>
<evidence type="ECO:0000259" key="6">
    <source>
        <dbReference type="PROSITE" id="PS50192"/>
    </source>
</evidence>
<dbReference type="GO" id="GO:0097576">
    <property type="term" value="P:vacuole fusion"/>
    <property type="evidence" value="ECO:0007669"/>
    <property type="project" value="UniProtKB-ARBA"/>
</dbReference>
<dbReference type="GO" id="GO:0000329">
    <property type="term" value="C:fungal-type vacuole membrane"/>
    <property type="evidence" value="ECO:0007669"/>
    <property type="project" value="UniProtKB-ARBA"/>
</dbReference>
<keyword evidence="3" id="KW-0175">Coiled coil</keyword>
<comment type="function">
    <text evidence="4">Essential for proper morphogenesis of the vacuole. May exist as structural reinforcement on the surface of the vacuolar membrane and be required for maintenance against rupture by osmotic pressure.</text>
</comment>
<accession>A0A167PBQ1</accession>
<dbReference type="GO" id="GO:0035091">
    <property type="term" value="F:phosphatidylinositol binding"/>
    <property type="evidence" value="ECO:0007669"/>
    <property type="project" value="InterPro"/>
</dbReference>
<feature type="compositionally biased region" description="Gly residues" evidence="5">
    <location>
        <begin position="269"/>
        <end position="279"/>
    </location>
</feature>
<dbReference type="EMBL" id="AZHB01000022">
    <property type="protein sequence ID" value="OAA56496.1"/>
    <property type="molecule type" value="Genomic_DNA"/>
</dbReference>
<evidence type="ECO:0000313" key="9">
    <source>
        <dbReference type="Proteomes" id="UP000076744"/>
    </source>
</evidence>
<organism evidence="8 9">
    <name type="scientific">Cordyceps fumosorosea (strain ARSEF 2679)</name>
    <name type="common">Isaria fumosorosea</name>
    <dbReference type="NCBI Taxonomy" id="1081104"/>
    <lineage>
        <taxon>Eukaryota</taxon>
        <taxon>Fungi</taxon>
        <taxon>Dikarya</taxon>
        <taxon>Ascomycota</taxon>
        <taxon>Pezizomycotina</taxon>
        <taxon>Sordariomycetes</taxon>
        <taxon>Hypocreomycetidae</taxon>
        <taxon>Hypocreales</taxon>
        <taxon>Cordycipitaceae</taxon>
        <taxon>Cordyceps</taxon>
    </lineage>
</organism>
<dbReference type="InterPro" id="IPR001683">
    <property type="entry name" value="PX_dom"/>
</dbReference>
<feature type="domain" description="T-SNARE coiled-coil homology" evidence="6">
    <location>
        <begin position="300"/>
        <end position="362"/>
    </location>
</feature>
<evidence type="ECO:0000256" key="1">
    <source>
        <dbReference type="ARBA" id="ARBA00004116"/>
    </source>
</evidence>
<comment type="subcellular location">
    <subcellularLocation>
        <location evidence="1">Vacuole</location>
    </subcellularLocation>
</comment>